<dbReference type="EMBL" id="AUZY01001094">
    <property type="protein sequence ID" value="EQD76266.1"/>
    <property type="molecule type" value="Genomic_DNA"/>
</dbReference>
<name>T1BTL3_9ZZZZ</name>
<sequence>MRTVQFQNQTGATVTWRPVSDRTEEVLQRFPSPQYGRSTRFIPWPDSPRHVCFVAEMFHHAAGRTWTVATRHAMGRVEAWGEMETQETASIQRLYQALGFPGNVSGEPGGVIPIERDGVAIQWRPLDDRTGDVLKAYPIPDYEVRTGLHFWPGIKHQIWFRAILVHHTDGGAGEQVIASSHAAGLISHCKDLEIIETRAIQRLYGALGMGGEIFDPDEDRDRAGVGAIFPWDEPPPEPGRSGSMGKEQMVEMLANMVAG</sequence>
<reference evidence="1" key="2">
    <citation type="journal article" date="2014" name="ISME J.">
        <title>Microbial stratification in low pH oxic and suboxic macroscopic growths along an acid mine drainage.</title>
        <authorList>
            <person name="Mendez-Garcia C."/>
            <person name="Mesa V."/>
            <person name="Sprenger R.R."/>
            <person name="Richter M."/>
            <person name="Diez M.S."/>
            <person name="Solano J."/>
            <person name="Bargiela R."/>
            <person name="Golyshina O.V."/>
            <person name="Manteca A."/>
            <person name="Ramos J.L."/>
            <person name="Gallego J.R."/>
            <person name="Llorente I."/>
            <person name="Martins Dos Santos V.A."/>
            <person name="Jensen O.N."/>
            <person name="Pelaez A.I."/>
            <person name="Sanchez J."/>
            <person name="Ferrer M."/>
        </authorList>
    </citation>
    <scope>NUCLEOTIDE SEQUENCE</scope>
</reference>
<protein>
    <submittedName>
        <fullName evidence="1">Uncharacterized protein</fullName>
    </submittedName>
</protein>
<evidence type="ECO:0000313" key="1">
    <source>
        <dbReference type="EMBL" id="EQD76266.1"/>
    </source>
</evidence>
<gene>
    <name evidence="1" type="ORF">B1B_01802</name>
</gene>
<proteinExistence type="predicted"/>
<comment type="caution">
    <text evidence="1">The sequence shown here is derived from an EMBL/GenBank/DDBJ whole genome shotgun (WGS) entry which is preliminary data.</text>
</comment>
<organism evidence="1">
    <name type="scientific">mine drainage metagenome</name>
    <dbReference type="NCBI Taxonomy" id="410659"/>
    <lineage>
        <taxon>unclassified sequences</taxon>
        <taxon>metagenomes</taxon>
        <taxon>ecological metagenomes</taxon>
    </lineage>
</organism>
<accession>T1BTL3</accession>
<dbReference type="AlphaFoldDB" id="T1BTL3"/>
<reference evidence="1" key="1">
    <citation type="submission" date="2013-08" db="EMBL/GenBank/DDBJ databases">
        <authorList>
            <person name="Mendez C."/>
            <person name="Richter M."/>
            <person name="Ferrer M."/>
            <person name="Sanchez J."/>
        </authorList>
    </citation>
    <scope>NUCLEOTIDE SEQUENCE</scope>
</reference>